<dbReference type="OrthoDB" id="8061046at2"/>
<evidence type="ECO:0000313" key="1">
    <source>
        <dbReference type="EMBL" id="KIO75078.1"/>
    </source>
</evidence>
<keyword evidence="2" id="KW-1185">Reference proteome</keyword>
<dbReference type="EMBL" id="JXRA01000116">
    <property type="protein sequence ID" value="KIO75078.1"/>
    <property type="molecule type" value="Genomic_DNA"/>
</dbReference>
<dbReference type="SUPFAM" id="SSF50630">
    <property type="entry name" value="Acid proteases"/>
    <property type="match status" value="1"/>
</dbReference>
<reference evidence="1 2" key="1">
    <citation type="submission" date="2015-01" db="EMBL/GenBank/DDBJ databases">
        <title>Draft genome sequence of Pedobacter sp. NL19 isolated from sludge of an effluent treatment pond in an abandoned uranium mine.</title>
        <authorList>
            <person name="Santos T."/>
            <person name="Caetano T."/>
            <person name="Covas C."/>
            <person name="Cruz A."/>
            <person name="Mendo S."/>
        </authorList>
    </citation>
    <scope>NUCLEOTIDE SEQUENCE [LARGE SCALE GENOMIC DNA]</scope>
    <source>
        <strain evidence="1 2">NL19</strain>
    </source>
</reference>
<dbReference type="InterPro" id="IPR021109">
    <property type="entry name" value="Peptidase_aspartic_dom_sf"/>
</dbReference>
<dbReference type="PROSITE" id="PS51257">
    <property type="entry name" value="PROKAR_LIPOPROTEIN"/>
    <property type="match status" value="1"/>
</dbReference>
<name>A0A0D0F0C2_9SPHI</name>
<protein>
    <submittedName>
        <fullName evidence="1">Uncharacterized protein</fullName>
    </submittedName>
</protein>
<gene>
    <name evidence="1" type="ORF">TH53_22810</name>
</gene>
<dbReference type="Gene3D" id="2.40.70.10">
    <property type="entry name" value="Acid Proteases"/>
    <property type="match status" value="1"/>
</dbReference>
<evidence type="ECO:0000313" key="2">
    <source>
        <dbReference type="Proteomes" id="UP000032049"/>
    </source>
</evidence>
<dbReference type="Proteomes" id="UP000032049">
    <property type="component" value="Unassembled WGS sequence"/>
</dbReference>
<dbReference type="AlphaFoldDB" id="A0A0D0F0C2"/>
<comment type="caution">
    <text evidence="1">The sequence shown here is derived from an EMBL/GenBank/DDBJ whole genome shotgun (WGS) entry which is preliminary data.</text>
</comment>
<dbReference type="STRING" id="1503925.TH53_22810"/>
<organism evidence="1 2">
    <name type="scientific">Pedobacter lusitanus</name>
    <dbReference type="NCBI Taxonomy" id="1503925"/>
    <lineage>
        <taxon>Bacteria</taxon>
        <taxon>Pseudomonadati</taxon>
        <taxon>Bacteroidota</taxon>
        <taxon>Sphingobacteriia</taxon>
        <taxon>Sphingobacteriales</taxon>
        <taxon>Sphingobacteriaceae</taxon>
        <taxon>Pedobacter</taxon>
    </lineage>
</organism>
<proteinExistence type="predicted"/>
<dbReference type="RefSeq" id="WP_041885978.1">
    <property type="nucleotide sequence ID" value="NZ_CP157278.1"/>
</dbReference>
<sequence length="387" mass="41855">MKKPILKSPFSKLFAVLFFTAIYSCKKSSIPEPQINQLSVKTASDQLTNPVCINLFPGQSKAGYSRRIYLPVMQVGSSDVKLKMMFDTGSEGIVLQAKSILAPALIADTGIVITDKDSLVSNGITVTRTKLSASYGKDNARTFYGNIAYATFKIGDDSGAVKTQRMPFLLIYKGVDNKSLAVIPVDPQADGIAGVYSSGTPLKGLVTKRSDLKGPFSYLNLIEGLHAGFKLSQLSLVDWDKVTSYTDSPGQSLLSVGINDQSRVGFVFQAQSLKTSGSFSPNLAAMVSLDGKPAVAKSILLDTGTSNDNTIYTDVASETTMDTGTTVSFSTAQGYTYSYINDMKRNVTKLHPLVSNPSRDGIYSINFFYKNSYLLDFNTHEIGVKAE</sequence>
<accession>A0A0D0F0C2</accession>